<feature type="compositionally biased region" description="Low complexity" evidence="1">
    <location>
        <begin position="737"/>
        <end position="759"/>
    </location>
</feature>
<dbReference type="STRING" id="573508.A0A1E3BNL0"/>
<dbReference type="Pfam" id="PF25482">
    <property type="entry name" value="DUF7905"/>
    <property type="match status" value="1"/>
</dbReference>
<evidence type="ECO:0000313" key="4">
    <source>
        <dbReference type="Proteomes" id="UP000094569"/>
    </source>
</evidence>
<organism evidence="3 4">
    <name type="scientific">Aspergillus cristatus</name>
    <name type="common">Chinese Fuzhuan brick tea-fermentation fungus</name>
    <name type="synonym">Eurotium cristatum</name>
    <dbReference type="NCBI Taxonomy" id="573508"/>
    <lineage>
        <taxon>Eukaryota</taxon>
        <taxon>Fungi</taxon>
        <taxon>Dikarya</taxon>
        <taxon>Ascomycota</taxon>
        <taxon>Pezizomycotina</taxon>
        <taxon>Eurotiomycetes</taxon>
        <taxon>Eurotiomycetidae</taxon>
        <taxon>Eurotiales</taxon>
        <taxon>Aspergillaceae</taxon>
        <taxon>Aspergillus</taxon>
        <taxon>Aspergillus subgen. Aspergillus</taxon>
    </lineage>
</organism>
<feature type="region of interest" description="Disordered" evidence="1">
    <location>
        <begin position="1"/>
        <end position="104"/>
    </location>
</feature>
<gene>
    <name evidence="3" type="ORF">SI65_02800</name>
</gene>
<keyword evidence="4" id="KW-1185">Reference proteome</keyword>
<reference evidence="3 4" key="1">
    <citation type="journal article" date="2016" name="BMC Genomics">
        <title>Comparative genomic and transcriptomic analyses of the Fuzhuan brick tea-fermentation fungus Aspergillus cristatus.</title>
        <authorList>
            <person name="Ge Y."/>
            <person name="Wang Y."/>
            <person name="Liu Y."/>
            <person name="Tan Y."/>
            <person name="Ren X."/>
            <person name="Zhang X."/>
            <person name="Hyde K.D."/>
            <person name="Liu Y."/>
            <person name="Liu Z."/>
        </authorList>
    </citation>
    <scope>NUCLEOTIDE SEQUENCE [LARGE SCALE GENOMIC DNA]</scope>
    <source>
        <strain evidence="3 4">GZAAS20.1005</strain>
    </source>
</reference>
<evidence type="ECO:0000256" key="1">
    <source>
        <dbReference type="SAM" id="MobiDB-lite"/>
    </source>
</evidence>
<dbReference type="OrthoDB" id="4739136at2759"/>
<feature type="compositionally biased region" description="Polar residues" evidence="1">
    <location>
        <begin position="19"/>
        <end position="61"/>
    </location>
</feature>
<feature type="domain" description="DUF7905" evidence="2">
    <location>
        <begin position="376"/>
        <end position="702"/>
    </location>
</feature>
<dbReference type="Proteomes" id="UP000094569">
    <property type="component" value="Unassembled WGS sequence"/>
</dbReference>
<feature type="compositionally biased region" description="Polar residues" evidence="1">
    <location>
        <begin position="91"/>
        <end position="104"/>
    </location>
</feature>
<dbReference type="VEuPathDB" id="FungiDB:SI65_02800"/>
<protein>
    <recommendedName>
        <fullName evidence="2">DUF7905 domain-containing protein</fullName>
    </recommendedName>
</protein>
<dbReference type="EMBL" id="JXNT01000002">
    <property type="protein sequence ID" value="ODM21956.1"/>
    <property type="molecule type" value="Genomic_DNA"/>
</dbReference>
<dbReference type="AlphaFoldDB" id="A0A1E3BNL0"/>
<evidence type="ECO:0000259" key="2">
    <source>
        <dbReference type="Pfam" id="PF25482"/>
    </source>
</evidence>
<evidence type="ECO:0000313" key="3">
    <source>
        <dbReference type="EMBL" id="ODM21956.1"/>
    </source>
</evidence>
<proteinExistence type="predicted"/>
<accession>A0A1E3BNL0</accession>
<dbReference type="InterPro" id="IPR057227">
    <property type="entry name" value="DUF7905"/>
</dbReference>
<comment type="caution">
    <text evidence="3">The sequence shown here is derived from an EMBL/GenBank/DDBJ whole genome shotgun (WGS) entry which is preliminary data.</text>
</comment>
<name>A0A1E3BNL0_ASPCR</name>
<feature type="region of interest" description="Disordered" evidence="1">
    <location>
        <begin position="737"/>
        <end position="779"/>
    </location>
</feature>
<sequence length="792" mass="87774">MDHEASGAQEWQLPGYGRGTSTTPGSSKQRTTQAPATPSKSPVNSQKPATGQSQRLVSSPTPAAKGPTPNSRGYGRGGFRGRGRGSYNIGRGNSSAAVSRNPNNLFKDSPAKAKWRAGQEANGFIKLPTSWGSFKYDFLAAAKSMLIARKTAAPTGRYEVFEDIAQKTGAFVNPPSSYTQQALYIWGDPAQVAFAKDILYKLVGQCKNIWSTKKNKIEWTKIYAHSNMKEADMDLKERRETILKQLRKVPDLPSAFPEQLLFLWPKDGPPLNECLGSHLEALDVIRAKFGCHLFIPKELPDCICALGQSHDVMRQIAHRLRTKWSEIIASSNIKSKILLVEPPGPSSMGGQIVVKNNNQFARAFLHGDSKKGMDLEQWADRAALIKSKNNDRILSAIEKSLRGVAFVRGHLRMRVNIGSFVLDEYRRPKDDKPSYAFEEFREMLMHEQTKGRLVPGLKTNQDELLASCFQATALLESYESATRALERAEPAFSVNFEFLGSNNDLLRLEAEFARCPGAQEYEVTQRRWLRPRSGGQTIDKRSPLQIAVVDFERSDWQLEIKSLDFQEASLIDSALRSFSHSINFRRTENMNDISAPPQRKVIFPATAPVSRFVEKTAIRYRLMGTKYTFEIARYDEYSRTLVPAFPGQDPPTIVGSISEKPSTSWGASVFHPNWDNLLGQHANLPVGHSARYSPNLDTFFPPYFPPQEQSGSGEKHTGFWNFVSLVQQAAELLSPARPLSPAAPKAGASKPSPKSQASSGDKKGKTTSNNSSPTIDAKGLTGMINADLGTLF</sequence>